<dbReference type="STRING" id="1144672.F966_03986"/>
<gene>
    <name evidence="4" type="ORF">F966_03986</name>
</gene>
<dbReference type="HOGENOM" id="CLU_012153_2_3_6"/>
<feature type="domain" description="NADH:flavin oxidoreductase/NADH oxidase N-terminal" evidence="3">
    <location>
        <begin position="8"/>
        <end position="339"/>
    </location>
</feature>
<dbReference type="PANTHER" id="PTHR43656:SF2">
    <property type="entry name" value="BINDING OXIDOREDUCTASE, PUTATIVE (AFU_ORTHOLOGUE AFUA_2G08260)-RELATED"/>
    <property type="match status" value="1"/>
</dbReference>
<keyword evidence="2" id="KW-0560">Oxidoreductase</keyword>
<evidence type="ECO:0000256" key="2">
    <source>
        <dbReference type="ARBA" id="ARBA00023002"/>
    </source>
</evidence>
<dbReference type="InterPro" id="IPR051799">
    <property type="entry name" value="NADH_flavin_oxidoreductase"/>
</dbReference>
<proteinExistence type="predicted"/>
<dbReference type="AlphaFoldDB" id="N8W7W8"/>
<sequence>MVCSVNPKLFQSFQLTPDLNLRNRIVMAPMTTWSANEDGTISAQELEYMRKRVNDVGLVITGCTHVQENGIGFTREFAGFDDRFIPSLTQLAQAAKSGGAPTILQIFHAGIKAIPNLIADADIVSASSLAITAGPFKTEQLSSRALSHDEVLKLIDDFGEATRRAIEAGFDGVELHGAHGFIIQNFFSPLYNQRDDAWGGSLKKRMAFPLAVVEEVQRVIQQYAQGPFALGYRISVEEYEDNGLSIADSLELIDQLIATEIDYLHVSLADVLHSVPKHDLQQQLSIQHVLKRVADRIPVIAAGLLRTPQQAEQALDLDLPLIAIGKALVMNPNWVALAQLGQFDEIALELNPADVPKLSIPDYLWQEIQVREGWFKLRSTETI</sequence>
<dbReference type="Proteomes" id="UP000013209">
    <property type="component" value="Unassembled WGS sequence"/>
</dbReference>
<dbReference type="CDD" id="cd04735">
    <property type="entry name" value="OYE_like_4_FMN"/>
    <property type="match status" value="1"/>
</dbReference>
<evidence type="ECO:0000313" key="5">
    <source>
        <dbReference type="Proteomes" id="UP000013209"/>
    </source>
</evidence>
<dbReference type="PANTHER" id="PTHR43656">
    <property type="entry name" value="BINDING OXIDOREDUCTASE, PUTATIVE (AFU_ORTHOLOGUE AFUA_2G08260)-RELATED"/>
    <property type="match status" value="1"/>
</dbReference>
<reference evidence="4 5" key="1">
    <citation type="submission" date="2013-02" db="EMBL/GenBank/DDBJ databases">
        <title>The Genome Sequence of Acinetobacter sp. CIP 56.2.</title>
        <authorList>
            <consortium name="The Broad Institute Genome Sequencing Platform"/>
            <consortium name="The Broad Institute Genome Sequencing Center for Infectious Disease"/>
            <person name="Cerqueira G."/>
            <person name="Feldgarden M."/>
            <person name="Courvalin P."/>
            <person name="Perichon B."/>
            <person name="Grillot-Courvalin C."/>
            <person name="Clermont D."/>
            <person name="Rocha E."/>
            <person name="Yoon E.-J."/>
            <person name="Nemec A."/>
            <person name="Walker B."/>
            <person name="Young S.K."/>
            <person name="Zeng Q."/>
            <person name="Gargeya S."/>
            <person name="Fitzgerald M."/>
            <person name="Haas B."/>
            <person name="Abouelleil A."/>
            <person name="Alvarado L."/>
            <person name="Arachchi H.M."/>
            <person name="Berlin A.M."/>
            <person name="Chapman S.B."/>
            <person name="Dewar J."/>
            <person name="Goldberg J."/>
            <person name="Griggs A."/>
            <person name="Gujja S."/>
            <person name="Hansen M."/>
            <person name="Howarth C."/>
            <person name="Imamovic A."/>
            <person name="Larimer J."/>
            <person name="McCowan C."/>
            <person name="Murphy C."/>
            <person name="Neiman D."/>
            <person name="Pearson M."/>
            <person name="Priest M."/>
            <person name="Roberts A."/>
            <person name="Saif S."/>
            <person name="Shea T."/>
            <person name="Sisk P."/>
            <person name="Sykes S."/>
            <person name="Wortman J."/>
            <person name="Nusbaum C."/>
            <person name="Birren B."/>
        </authorList>
    </citation>
    <scope>NUCLEOTIDE SEQUENCE [LARGE SCALE GENOMIC DNA]</scope>
    <source>
        <strain evidence="4 5">CIP 56.2</strain>
    </source>
</reference>
<evidence type="ECO:0000313" key="4">
    <source>
        <dbReference type="EMBL" id="ENV08122.1"/>
    </source>
</evidence>
<evidence type="ECO:0000256" key="1">
    <source>
        <dbReference type="ARBA" id="ARBA00022630"/>
    </source>
</evidence>
<dbReference type="InterPro" id="IPR001155">
    <property type="entry name" value="OxRdtase_FMN_N"/>
</dbReference>
<protein>
    <recommendedName>
        <fullName evidence="3">NADH:flavin oxidoreductase/NADH oxidase N-terminal domain-containing protein</fullName>
    </recommendedName>
</protein>
<dbReference type="GO" id="GO:0010181">
    <property type="term" value="F:FMN binding"/>
    <property type="evidence" value="ECO:0007669"/>
    <property type="project" value="InterPro"/>
</dbReference>
<dbReference type="Gene3D" id="3.20.20.70">
    <property type="entry name" value="Aldolase class I"/>
    <property type="match status" value="1"/>
</dbReference>
<name>N8W7W8_9GAMM</name>
<organism evidence="4 5">
    <name type="scientific">Acinetobacter higginsii</name>
    <dbReference type="NCBI Taxonomy" id="70347"/>
    <lineage>
        <taxon>Bacteria</taxon>
        <taxon>Pseudomonadati</taxon>
        <taxon>Pseudomonadota</taxon>
        <taxon>Gammaproteobacteria</taxon>
        <taxon>Moraxellales</taxon>
        <taxon>Moraxellaceae</taxon>
        <taxon>Acinetobacter</taxon>
    </lineage>
</organism>
<dbReference type="InterPro" id="IPR013785">
    <property type="entry name" value="Aldolase_TIM"/>
</dbReference>
<comment type="caution">
    <text evidence="4">The sequence shown here is derived from an EMBL/GenBank/DDBJ whole genome shotgun (WGS) entry which is preliminary data.</text>
</comment>
<dbReference type="GO" id="GO:0016491">
    <property type="term" value="F:oxidoreductase activity"/>
    <property type="evidence" value="ECO:0007669"/>
    <property type="project" value="UniProtKB-KW"/>
</dbReference>
<dbReference type="PATRIC" id="fig|1144672.3.peg.3850"/>
<dbReference type="Pfam" id="PF00724">
    <property type="entry name" value="Oxidored_FMN"/>
    <property type="match status" value="1"/>
</dbReference>
<dbReference type="RefSeq" id="WP_004808364.1">
    <property type="nucleotide sequence ID" value="NZ_KB849440.1"/>
</dbReference>
<evidence type="ECO:0000259" key="3">
    <source>
        <dbReference type="Pfam" id="PF00724"/>
    </source>
</evidence>
<accession>N8W7W8</accession>
<keyword evidence="1" id="KW-0285">Flavoprotein</keyword>
<dbReference type="EMBL" id="APPH01000020">
    <property type="protein sequence ID" value="ENV08122.1"/>
    <property type="molecule type" value="Genomic_DNA"/>
</dbReference>
<dbReference type="eggNOG" id="COG1902">
    <property type="taxonomic scope" value="Bacteria"/>
</dbReference>
<dbReference type="SUPFAM" id="SSF51395">
    <property type="entry name" value="FMN-linked oxidoreductases"/>
    <property type="match status" value="1"/>
</dbReference>